<feature type="non-terminal residue" evidence="3">
    <location>
        <position position="106"/>
    </location>
</feature>
<keyword evidence="2" id="KW-0812">Transmembrane</keyword>
<proteinExistence type="predicted"/>
<accession>A0ABS3D189</accession>
<comment type="caution">
    <text evidence="3">The sequence shown here is derived from an EMBL/GenBank/DDBJ whole genome shotgun (WGS) entry which is preliminary data.</text>
</comment>
<feature type="region of interest" description="Disordered" evidence="1">
    <location>
        <begin position="1"/>
        <end position="28"/>
    </location>
</feature>
<name>A0ABS3D189_9ALTE</name>
<protein>
    <submittedName>
        <fullName evidence="3">Uncharacterized protein</fullName>
    </submittedName>
</protein>
<dbReference type="Proteomes" id="UP000663992">
    <property type="component" value="Unassembled WGS sequence"/>
</dbReference>
<evidence type="ECO:0000256" key="2">
    <source>
        <dbReference type="SAM" id="Phobius"/>
    </source>
</evidence>
<keyword evidence="2" id="KW-1133">Transmembrane helix</keyword>
<dbReference type="RefSeq" id="WP_206596931.1">
    <property type="nucleotide sequence ID" value="NZ_JAFKCS010000436.1"/>
</dbReference>
<gene>
    <name evidence="3" type="ORF">J0A65_25010</name>
</gene>
<evidence type="ECO:0000313" key="4">
    <source>
        <dbReference type="Proteomes" id="UP000663992"/>
    </source>
</evidence>
<feature type="non-terminal residue" evidence="3">
    <location>
        <position position="1"/>
    </location>
</feature>
<organism evidence="3 4">
    <name type="scientific">Bowmanella yangjiangensis</name>
    <dbReference type="NCBI Taxonomy" id="2811230"/>
    <lineage>
        <taxon>Bacteria</taxon>
        <taxon>Pseudomonadati</taxon>
        <taxon>Pseudomonadota</taxon>
        <taxon>Gammaproteobacteria</taxon>
        <taxon>Alteromonadales</taxon>
        <taxon>Alteromonadaceae</taxon>
        <taxon>Bowmanella</taxon>
    </lineage>
</organism>
<feature type="compositionally biased region" description="Low complexity" evidence="1">
    <location>
        <begin position="12"/>
        <end position="28"/>
    </location>
</feature>
<keyword evidence="2" id="KW-0472">Membrane</keyword>
<evidence type="ECO:0000313" key="3">
    <source>
        <dbReference type="EMBL" id="MBN7823148.1"/>
    </source>
</evidence>
<dbReference type="EMBL" id="JAFKCS010000436">
    <property type="protein sequence ID" value="MBN7823148.1"/>
    <property type="molecule type" value="Genomic_DNA"/>
</dbReference>
<feature type="transmembrane region" description="Helical" evidence="2">
    <location>
        <begin position="37"/>
        <end position="58"/>
    </location>
</feature>
<sequence length="106" mass="10836">AQLAELAAERTPQAPVVQPAAEVPAEPQAPAKETAGWFSTLFAGGAGLLLLLGALFWAARRREKTSPVVQVAAAKAQPVTRPRVVEAAPVAAVAPAARVTPAPVVQ</sequence>
<keyword evidence="4" id="KW-1185">Reference proteome</keyword>
<evidence type="ECO:0000256" key="1">
    <source>
        <dbReference type="SAM" id="MobiDB-lite"/>
    </source>
</evidence>
<reference evidence="3 4" key="1">
    <citation type="submission" date="2021-03" db="EMBL/GenBank/DDBJ databases">
        <title>novel species isolated from a fishpond in China.</title>
        <authorList>
            <person name="Lu H."/>
            <person name="Cai Z."/>
        </authorList>
    </citation>
    <scope>NUCLEOTIDE SEQUENCE [LARGE SCALE GENOMIC DNA]</scope>
    <source>
        <strain evidence="3 4">Y57</strain>
    </source>
</reference>